<name>A0ACC1BET6_9ROSI</name>
<protein>
    <submittedName>
        <fullName evidence="1">Uncharacterized protein</fullName>
    </submittedName>
</protein>
<gene>
    <name evidence="1" type="ORF">Patl1_28650</name>
</gene>
<dbReference type="EMBL" id="CM047901">
    <property type="protein sequence ID" value="KAJ0097369.1"/>
    <property type="molecule type" value="Genomic_DNA"/>
</dbReference>
<sequence>MDSKTWIWRKKSSEKPVLANDKLDLSVKGNEQEGYTRCLLAELSFAYCHDIQILLTDKAQLENDVKSLNEKLSSILAECNAKDDLVKKHAKIAQEATEGQKKAEAEAMFVKQELDEALQQRCAAEERIIHLDAALKECMEQLHFVRQEQEQRIHDAVMKASREFEKSQMISEEKLAETSRRLSKLGVENTHLTKALLAKEKMKKANASLKYEVRVLEKELEIRNEEREFNHRTADASHKQHLENVKKIAKLESECQRPTSPVDNSPDSPSKRIYYLTEQLCAMEEENKTLKDVIHKKANELQFSRTMYARAALKLSEVESQLEELSKGQKIMEPTRNSAIPYEFSLASMSDIGSEDKVSCAESRASTLISELEHFRIQRGSPSCKTVGASDINLMDDFVEMEKLAIVSFDKPSGSSHVSPDEANAIVGPFESESRGNFSEVVSREIVRNSDCLSNIGVPNQENRSSDILVAKVPGSLWVHEILKLILEQNRVTQRNTSEILDDIRVALTYINHPKISESVDAKESTYHPDTSSSPNFCSATYFNISKEEKTDQQLYSDLNESICKVAELIEGILDTLSKKDGSLLSYKNSETPFWLHYVSSMRDAIKKHLGWDESRSENEVEFGMISQFAEADRLHLPRENLSSLSMFAASNSHNNFFQKEEFQSDMREENKILRNDFINAEVAKKDVIGSILSADKNHPLTNQLQESEKIISNLQNELGTLRKSKDMIEDQVKNHKLINEGLDTQLSVARVELKEARQKFSSLEAELENKSTSCEELETTCLELQLQLESVTKNELQHKEHKQDEKKIRTDWEITAASEKLAECQETILNLGKQLKALASPREAALFDKAISTPTDTITNATENNTAISTPTDTITIPTENDTCHRHQHHNPFKEEAHYPKVISARSDDS</sequence>
<proteinExistence type="predicted"/>
<dbReference type="Proteomes" id="UP001164250">
    <property type="component" value="Chromosome 5"/>
</dbReference>
<keyword evidence="2" id="KW-1185">Reference proteome</keyword>
<comment type="caution">
    <text evidence="1">The sequence shown here is derived from an EMBL/GenBank/DDBJ whole genome shotgun (WGS) entry which is preliminary data.</text>
</comment>
<accession>A0ACC1BET6</accession>
<evidence type="ECO:0000313" key="1">
    <source>
        <dbReference type="EMBL" id="KAJ0097369.1"/>
    </source>
</evidence>
<evidence type="ECO:0000313" key="2">
    <source>
        <dbReference type="Proteomes" id="UP001164250"/>
    </source>
</evidence>
<organism evidence="1 2">
    <name type="scientific">Pistacia atlantica</name>
    <dbReference type="NCBI Taxonomy" id="434234"/>
    <lineage>
        <taxon>Eukaryota</taxon>
        <taxon>Viridiplantae</taxon>
        <taxon>Streptophyta</taxon>
        <taxon>Embryophyta</taxon>
        <taxon>Tracheophyta</taxon>
        <taxon>Spermatophyta</taxon>
        <taxon>Magnoliopsida</taxon>
        <taxon>eudicotyledons</taxon>
        <taxon>Gunneridae</taxon>
        <taxon>Pentapetalae</taxon>
        <taxon>rosids</taxon>
        <taxon>malvids</taxon>
        <taxon>Sapindales</taxon>
        <taxon>Anacardiaceae</taxon>
        <taxon>Pistacia</taxon>
    </lineage>
</organism>
<reference evidence="2" key="1">
    <citation type="journal article" date="2023" name="G3 (Bethesda)">
        <title>Genome assembly and association tests identify interacting loci associated with vigor, precocity, and sex in interspecific pistachio rootstocks.</title>
        <authorList>
            <person name="Palmer W."/>
            <person name="Jacygrad E."/>
            <person name="Sagayaradj S."/>
            <person name="Cavanaugh K."/>
            <person name="Han R."/>
            <person name="Bertier L."/>
            <person name="Beede B."/>
            <person name="Kafkas S."/>
            <person name="Golino D."/>
            <person name="Preece J."/>
            <person name="Michelmore R."/>
        </authorList>
    </citation>
    <scope>NUCLEOTIDE SEQUENCE [LARGE SCALE GENOMIC DNA]</scope>
</reference>